<name>A0ABU6VBX9_9FABA</name>
<evidence type="ECO:0000256" key="2">
    <source>
        <dbReference type="RuleBase" id="RU000454"/>
    </source>
</evidence>
<dbReference type="PANTHER" id="PTHR13683">
    <property type="entry name" value="ASPARTYL PROTEASES"/>
    <property type="match status" value="1"/>
</dbReference>
<dbReference type="PROSITE" id="PS00141">
    <property type="entry name" value="ASP_PROTEASE"/>
    <property type="match status" value="2"/>
</dbReference>
<protein>
    <recommendedName>
        <fullName evidence="3">Peptidase A1 domain-containing protein</fullName>
    </recommendedName>
</protein>
<dbReference type="InterPro" id="IPR001461">
    <property type="entry name" value="Aspartic_peptidase_A1"/>
</dbReference>
<proteinExistence type="inferred from homology"/>
<dbReference type="InterPro" id="IPR032861">
    <property type="entry name" value="TAXi_N"/>
</dbReference>
<dbReference type="PRINTS" id="PR00792">
    <property type="entry name" value="PEPSIN"/>
</dbReference>
<keyword evidence="2" id="KW-0378">Hydrolase</keyword>
<reference evidence="4 5" key="1">
    <citation type="journal article" date="2023" name="Plants (Basel)">
        <title>Bridging the Gap: Combining Genomics and Transcriptomics Approaches to Understand Stylosanthes scabra, an Orphan Legume from the Brazilian Caatinga.</title>
        <authorList>
            <person name="Ferreira-Neto J.R.C."/>
            <person name="da Silva M.D."/>
            <person name="Binneck E."/>
            <person name="de Melo N.F."/>
            <person name="da Silva R.H."/>
            <person name="de Melo A.L.T.M."/>
            <person name="Pandolfi V."/>
            <person name="Bustamante F.O."/>
            <person name="Brasileiro-Vidal A.C."/>
            <person name="Benko-Iseppon A.M."/>
        </authorList>
    </citation>
    <scope>NUCLEOTIDE SEQUENCE [LARGE SCALE GENOMIC DNA]</scope>
    <source>
        <tissue evidence="4">Leaves</tissue>
    </source>
</reference>
<gene>
    <name evidence="4" type="ORF">PIB30_028729</name>
</gene>
<feature type="domain" description="Peptidase A1" evidence="3">
    <location>
        <begin position="104"/>
        <end position="440"/>
    </location>
</feature>
<evidence type="ECO:0000256" key="1">
    <source>
        <dbReference type="ARBA" id="ARBA00007447"/>
    </source>
</evidence>
<dbReference type="InterPro" id="IPR033121">
    <property type="entry name" value="PEPTIDASE_A1"/>
</dbReference>
<keyword evidence="2" id="KW-0645">Protease</keyword>
<dbReference type="PROSITE" id="PS51767">
    <property type="entry name" value="PEPTIDASE_A1"/>
    <property type="match status" value="1"/>
</dbReference>
<comment type="caution">
    <text evidence="4">The sequence shown here is derived from an EMBL/GenBank/DDBJ whole genome shotgun (WGS) entry which is preliminary data.</text>
</comment>
<dbReference type="PANTHER" id="PTHR13683:SF227">
    <property type="entry name" value="EUKARYOTIC ASPARTYL PROTEASE FAMILY PROTEIN"/>
    <property type="match status" value="1"/>
</dbReference>
<comment type="similarity">
    <text evidence="1 2">Belongs to the peptidase A1 family.</text>
</comment>
<evidence type="ECO:0000313" key="5">
    <source>
        <dbReference type="Proteomes" id="UP001341840"/>
    </source>
</evidence>
<sequence length="449" mass="49240">MVHHFHLPIKIKVSLKNYSTNSNIIIDSYLSLSLMDLKGTSGVVPLRKMLLVVTLCAIFSVSLSKVNDTTNDQILNSKPAAPSKSPDYTFHFAIQGNVYPLGCYTVKVAIGNPPKLYDLDIDSGSDLTWVQSKPCKSCIPSSQYYAYNPNNNIPCNDPLCVALNKNCRPSTGPCKYTLEYADDESSSGVLVRDLISFRLDNGSILHPPLGFGSGADQKPSNHHHFSHTKTAGVFGLGHGKTSILSQLSSLGYIRNVFGHCLSSKGGGRLFLGNDKTSKSLVWTSILKSPSSIIDHYRAGPVDLLFNGKQQAVKGVEVIFDSGSTYTYLNQKVYKALFDLMNNDLGKKLQRANLDHTLPICWKGQNLFGYFKNIVLNFSKTNSQFILTPQSYLIVSELHNTCLGILDGSEEGLGDINIIGDISLQDKLVVYDNEKMKIGWSPDNCASPPS</sequence>
<organism evidence="4 5">
    <name type="scientific">Stylosanthes scabra</name>
    <dbReference type="NCBI Taxonomy" id="79078"/>
    <lineage>
        <taxon>Eukaryota</taxon>
        <taxon>Viridiplantae</taxon>
        <taxon>Streptophyta</taxon>
        <taxon>Embryophyta</taxon>
        <taxon>Tracheophyta</taxon>
        <taxon>Spermatophyta</taxon>
        <taxon>Magnoliopsida</taxon>
        <taxon>eudicotyledons</taxon>
        <taxon>Gunneridae</taxon>
        <taxon>Pentapetalae</taxon>
        <taxon>rosids</taxon>
        <taxon>fabids</taxon>
        <taxon>Fabales</taxon>
        <taxon>Fabaceae</taxon>
        <taxon>Papilionoideae</taxon>
        <taxon>50 kb inversion clade</taxon>
        <taxon>dalbergioids sensu lato</taxon>
        <taxon>Dalbergieae</taxon>
        <taxon>Pterocarpus clade</taxon>
        <taxon>Stylosanthes</taxon>
    </lineage>
</organism>
<dbReference type="InterPro" id="IPR001969">
    <property type="entry name" value="Aspartic_peptidase_AS"/>
</dbReference>
<dbReference type="Proteomes" id="UP001341840">
    <property type="component" value="Unassembled WGS sequence"/>
</dbReference>
<dbReference type="EMBL" id="JASCZI010151149">
    <property type="protein sequence ID" value="MED6170215.1"/>
    <property type="molecule type" value="Genomic_DNA"/>
</dbReference>
<dbReference type="InterPro" id="IPR032799">
    <property type="entry name" value="TAXi_C"/>
</dbReference>
<dbReference type="InterPro" id="IPR021109">
    <property type="entry name" value="Peptidase_aspartic_dom_sf"/>
</dbReference>
<keyword evidence="2" id="KW-0064">Aspartyl protease</keyword>
<accession>A0ABU6VBX9</accession>
<keyword evidence="5" id="KW-1185">Reference proteome</keyword>
<dbReference type="Pfam" id="PF14543">
    <property type="entry name" value="TAXi_N"/>
    <property type="match status" value="1"/>
</dbReference>
<evidence type="ECO:0000313" key="4">
    <source>
        <dbReference type="EMBL" id="MED6170215.1"/>
    </source>
</evidence>
<dbReference type="Gene3D" id="2.40.70.10">
    <property type="entry name" value="Acid Proteases"/>
    <property type="match status" value="2"/>
</dbReference>
<dbReference type="Pfam" id="PF14541">
    <property type="entry name" value="TAXi_C"/>
    <property type="match status" value="1"/>
</dbReference>
<evidence type="ECO:0000259" key="3">
    <source>
        <dbReference type="PROSITE" id="PS51767"/>
    </source>
</evidence>
<dbReference type="SUPFAM" id="SSF50630">
    <property type="entry name" value="Acid proteases"/>
    <property type="match status" value="1"/>
</dbReference>